<evidence type="ECO:0008006" key="2">
    <source>
        <dbReference type="Google" id="ProtNLM"/>
    </source>
</evidence>
<accession>A0A0F9LCQ1</accession>
<dbReference type="InterPro" id="IPR049718">
    <property type="entry name" value="AKO59007-like"/>
</dbReference>
<sequence>MATVGDTGAPSTNTIYYDALLTTTLDAWVGGGSLFDQIFKDSAFLSLLRLSDAVIRQNGGERIRVPLLYGKNETIKSYSGYETLDTTPQEGLTTAFYEWREIGGTISISRKEERQNSGEAAKIALLGSKIEQAKMSMTEELSSQIVLGTVNSSTFVPGNDSKDMNPLGYFLRKKTATDPVAGGNVGNIASSNSWWRAKSAAFGGSSEAGGVAVPTVTTYKGIVVALRRLYNYCSQGSGGSPNIFLFDQISYETYENALDEKVRYSNTKLADMGFDNIKLRGATCIWDEIVPDVENGTAAVTLGTVFALNTKFFKLVIDSETDVVTTPFVTPENQTAKTAKILFMGNTVCSNLRKQGVGYEILGTIVT</sequence>
<name>A0A0F9LCQ1_9ZZZZ</name>
<dbReference type="AlphaFoldDB" id="A0A0F9LCQ1"/>
<dbReference type="NCBIfam" id="NF033394">
    <property type="entry name" value="capsid_maj_Podo"/>
    <property type="match status" value="1"/>
</dbReference>
<gene>
    <name evidence="1" type="ORF">LCGC14_1525950</name>
</gene>
<organism evidence="1">
    <name type="scientific">marine sediment metagenome</name>
    <dbReference type="NCBI Taxonomy" id="412755"/>
    <lineage>
        <taxon>unclassified sequences</taxon>
        <taxon>metagenomes</taxon>
        <taxon>ecological metagenomes</taxon>
    </lineage>
</organism>
<comment type="caution">
    <text evidence="1">The sequence shown here is derived from an EMBL/GenBank/DDBJ whole genome shotgun (WGS) entry which is preliminary data.</text>
</comment>
<protein>
    <recommendedName>
        <fullName evidence="2">Phage major capsid protein</fullName>
    </recommendedName>
</protein>
<evidence type="ECO:0000313" key="1">
    <source>
        <dbReference type="EMBL" id="KKM62015.1"/>
    </source>
</evidence>
<reference evidence="1" key="1">
    <citation type="journal article" date="2015" name="Nature">
        <title>Complex archaea that bridge the gap between prokaryotes and eukaryotes.</title>
        <authorList>
            <person name="Spang A."/>
            <person name="Saw J.H."/>
            <person name="Jorgensen S.L."/>
            <person name="Zaremba-Niedzwiedzka K."/>
            <person name="Martijn J."/>
            <person name="Lind A.E."/>
            <person name="van Eijk R."/>
            <person name="Schleper C."/>
            <person name="Guy L."/>
            <person name="Ettema T.J."/>
        </authorList>
    </citation>
    <scope>NUCLEOTIDE SEQUENCE</scope>
</reference>
<dbReference type="EMBL" id="LAZR01011379">
    <property type="protein sequence ID" value="KKM62015.1"/>
    <property type="molecule type" value="Genomic_DNA"/>
</dbReference>
<proteinExistence type="predicted"/>